<dbReference type="AlphaFoldDB" id="A0A379EC97"/>
<reference evidence="2 3" key="1">
    <citation type="submission" date="2018-06" db="EMBL/GenBank/DDBJ databases">
        <authorList>
            <consortium name="Pathogen Informatics"/>
            <person name="Doyle S."/>
        </authorList>
    </citation>
    <scope>NUCLEOTIDE SEQUENCE [LARGE SCALE GENOMIC DNA]</scope>
    <source>
        <strain evidence="2 3">NCTC13100</strain>
    </source>
</reference>
<organism evidence="2 3">
    <name type="scientific">Porphyromonas macacae</name>
    <dbReference type="NCBI Taxonomy" id="28115"/>
    <lineage>
        <taxon>Bacteria</taxon>
        <taxon>Pseudomonadati</taxon>
        <taxon>Bacteroidota</taxon>
        <taxon>Bacteroidia</taxon>
        <taxon>Bacteroidales</taxon>
        <taxon>Porphyromonadaceae</taxon>
        <taxon>Porphyromonas</taxon>
    </lineage>
</organism>
<evidence type="ECO:0000313" key="2">
    <source>
        <dbReference type="EMBL" id="SUB93713.1"/>
    </source>
</evidence>
<dbReference type="EMBL" id="UGTI01000002">
    <property type="protein sequence ID" value="SUB93713.1"/>
    <property type="molecule type" value="Genomic_DNA"/>
</dbReference>
<accession>A0A379EC97</accession>
<protein>
    <submittedName>
        <fullName evidence="2">Uncharacterized protein</fullName>
    </submittedName>
</protein>
<sequence length="311" mass="34919">MTIFNQEQRNKMKRILFFTVLLAIGIISCKKDEPAQIIPEIKIGENITEVVLEKETTRDIALSGGNGKFSATVKDSKILEAKIDGTYLKLKALNYGETTVSLRSHDRRKTLTVKVERAEINISEQEIRLYPGQERQDIRIIGGGDDAEVEALNTEEAIVYEWDAKTGKLKLRANHEGEAKLIFKTKDNKPSKELKIVVKAENNVSEQVGFYTTTSKTLRPYFPVVMHAYRAGKMAWISNSPSLQFDQKRVLIPLVAAPQKGQTVTSKITFVNVSDKYTTGEYSLIVEEVVEAKKLVTLRGKGIKLVIPYGN</sequence>
<evidence type="ECO:0000313" key="3">
    <source>
        <dbReference type="Proteomes" id="UP000254263"/>
    </source>
</evidence>
<gene>
    <name evidence="1" type="ORF">NCTC13100_00655</name>
    <name evidence="2" type="ORF">NCTC13100_01947</name>
</gene>
<evidence type="ECO:0000313" key="1">
    <source>
        <dbReference type="EMBL" id="SUB77530.1"/>
    </source>
</evidence>
<name>A0A379EC97_9PORP</name>
<dbReference type="EMBL" id="UGTI01000001">
    <property type="protein sequence ID" value="SUB77530.1"/>
    <property type="molecule type" value="Genomic_DNA"/>
</dbReference>
<dbReference type="Proteomes" id="UP000254263">
    <property type="component" value="Unassembled WGS sequence"/>
</dbReference>
<proteinExistence type="predicted"/>